<dbReference type="InterPro" id="IPR036390">
    <property type="entry name" value="WH_DNA-bd_sf"/>
</dbReference>
<evidence type="ECO:0000313" key="7">
    <source>
        <dbReference type="Proteomes" id="UP000223606"/>
    </source>
</evidence>
<dbReference type="Pfam" id="PF03466">
    <property type="entry name" value="LysR_substrate"/>
    <property type="match status" value="1"/>
</dbReference>
<evidence type="ECO:0000256" key="1">
    <source>
        <dbReference type="ARBA" id="ARBA00009437"/>
    </source>
</evidence>
<dbReference type="InterPro" id="IPR000847">
    <property type="entry name" value="LysR_HTH_N"/>
</dbReference>
<dbReference type="SUPFAM" id="SSF46785">
    <property type="entry name" value="Winged helix' DNA-binding domain"/>
    <property type="match status" value="1"/>
</dbReference>
<accession>A0A2C9D6N9</accession>
<protein>
    <submittedName>
        <fullName evidence="6">D-malate degradation protein R</fullName>
    </submittedName>
</protein>
<dbReference type="EMBL" id="LT960614">
    <property type="protein sequence ID" value="SON55411.1"/>
    <property type="molecule type" value="Genomic_DNA"/>
</dbReference>
<dbReference type="AlphaFoldDB" id="A0A2C9D6N9"/>
<dbReference type="Proteomes" id="UP000223606">
    <property type="component" value="Chromosome 1"/>
</dbReference>
<dbReference type="RefSeq" id="WP_099555927.1">
    <property type="nucleotide sequence ID" value="NZ_LT960614.1"/>
</dbReference>
<dbReference type="SUPFAM" id="SSF53850">
    <property type="entry name" value="Periplasmic binding protein-like II"/>
    <property type="match status" value="1"/>
</dbReference>
<evidence type="ECO:0000256" key="4">
    <source>
        <dbReference type="ARBA" id="ARBA00023163"/>
    </source>
</evidence>
<evidence type="ECO:0000259" key="5">
    <source>
        <dbReference type="PROSITE" id="PS50931"/>
    </source>
</evidence>
<dbReference type="KEGG" id="hdi:HDIA_1870"/>
<keyword evidence="7" id="KW-1185">Reference proteome</keyword>
<keyword evidence="3" id="KW-0238">DNA-binding</keyword>
<dbReference type="GO" id="GO:0003677">
    <property type="term" value="F:DNA binding"/>
    <property type="evidence" value="ECO:0007669"/>
    <property type="project" value="UniProtKB-KW"/>
</dbReference>
<dbReference type="InterPro" id="IPR036388">
    <property type="entry name" value="WH-like_DNA-bd_sf"/>
</dbReference>
<dbReference type="OrthoDB" id="9813056at2"/>
<dbReference type="InterPro" id="IPR058163">
    <property type="entry name" value="LysR-type_TF_proteobact-type"/>
</dbReference>
<gene>
    <name evidence="6" type="primary">dmlR_12</name>
    <name evidence="6" type="ORF">HDIA_1870</name>
</gene>
<dbReference type="Gene3D" id="1.10.10.10">
    <property type="entry name" value="Winged helix-like DNA-binding domain superfamily/Winged helix DNA-binding domain"/>
    <property type="match status" value="1"/>
</dbReference>
<dbReference type="GO" id="GO:0003700">
    <property type="term" value="F:DNA-binding transcription factor activity"/>
    <property type="evidence" value="ECO:0007669"/>
    <property type="project" value="InterPro"/>
</dbReference>
<keyword evidence="4" id="KW-0804">Transcription</keyword>
<evidence type="ECO:0000256" key="2">
    <source>
        <dbReference type="ARBA" id="ARBA00023015"/>
    </source>
</evidence>
<dbReference type="Pfam" id="PF00126">
    <property type="entry name" value="HTH_1"/>
    <property type="match status" value="1"/>
</dbReference>
<dbReference type="PANTHER" id="PTHR30537">
    <property type="entry name" value="HTH-TYPE TRANSCRIPTIONAL REGULATOR"/>
    <property type="match status" value="1"/>
</dbReference>
<comment type="similarity">
    <text evidence="1">Belongs to the LysR transcriptional regulatory family.</text>
</comment>
<feature type="domain" description="HTH lysR-type" evidence="5">
    <location>
        <begin position="9"/>
        <end position="61"/>
    </location>
</feature>
<name>A0A2C9D6N9_9HYPH</name>
<sequence length="306" mass="33092">MHRSGLIELEAVLAVARHRSFRAAADDLDMSASALSNAVIGLEERLGVRLFNRTTRSVGLTEAGELFVDQVAPAVSDIRQAMDIASSGRGSPKGTLRINSSAGAARRILAPLIVEYIRRHPDMEIVIATEGRLVDIVSEGWDAGVRPEEVVPRDMVSVPLGHDVRFVVAGTPDYLAVRGVPLSPGDLMQHECIRARMPGGGASPWEFAKSGVEVAIDVPGRLVLDEPNLMLEAARSGLALGYLAHSYVEDDLAAGRLVQVLGDWMPPKYRLCLYYPGRRHVPAGLRALVDLIRETRSHQADPASMA</sequence>
<evidence type="ECO:0000313" key="6">
    <source>
        <dbReference type="EMBL" id="SON55411.1"/>
    </source>
</evidence>
<dbReference type="PROSITE" id="PS50931">
    <property type="entry name" value="HTH_LYSR"/>
    <property type="match status" value="1"/>
</dbReference>
<reference evidence="7" key="1">
    <citation type="submission" date="2017-09" db="EMBL/GenBank/DDBJ databases">
        <title>Genome sequence of Nannocystis excedens DSM 71.</title>
        <authorList>
            <person name="Blom J."/>
        </authorList>
    </citation>
    <scope>NUCLEOTIDE SEQUENCE [LARGE SCALE GENOMIC DNA]</scope>
    <source>
        <strain evidence="7">type strain: E19</strain>
    </source>
</reference>
<organism evidence="6 7">
    <name type="scientific">Hartmannibacter diazotrophicus</name>
    <dbReference type="NCBI Taxonomy" id="1482074"/>
    <lineage>
        <taxon>Bacteria</taxon>
        <taxon>Pseudomonadati</taxon>
        <taxon>Pseudomonadota</taxon>
        <taxon>Alphaproteobacteria</taxon>
        <taxon>Hyphomicrobiales</taxon>
        <taxon>Pleomorphomonadaceae</taxon>
        <taxon>Hartmannibacter</taxon>
    </lineage>
</organism>
<dbReference type="FunFam" id="1.10.10.10:FF:000001">
    <property type="entry name" value="LysR family transcriptional regulator"/>
    <property type="match status" value="1"/>
</dbReference>
<dbReference type="InterPro" id="IPR005119">
    <property type="entry name" value="LysR_subst-bd"/>
</dbReference>
<dbReference type="PANTHER" id="PTHR30537:SF5">
    <property type="entry name" value="HTH-TYPE TRANSCRIPTIONAL ACTIVATOR TTDR-RELATED"/>
    <property type="match status" value="1"/>
</dbReference>
<evidence type="ECO:0000256" key="3">
    <source>
        <dbReference type="ARBA" id="ARBA00023125"/>
    </source>
</evidence>
<dbReference type="Gene3D" id="3.40.190.290">
    <property type="match status" value="1"/>
</dbReference>
<keyword evidence="2" id="KW-0805">Transcription regulation</keyword>
<proteinExistence type="inferred from homology"/>